<evidence type="ECO:0000256" key="9">
    <source>
        <dbReference type="ARBA" id="ARBA00023136"/>
    </source>
</evidence>
<evidence type="ECO:0000256" key="5">
    <source>
        <dbReference type="ARBA" id="ARBA00022737"/>
    </source>
</evidence>
<keyword evidence="9 10" id="KW-0472">Membrane</keyword>
<dbReference type="PANTHER" id="PTHR45760">
    <property type="entry name" value="FI19922P1-RELATED"/>
    <property type="match status" value="1"/>
</dbReference>
<keyword evidence="4 10" id="KW-0812">Transmembrane</keyword>
<evidence type="ECO:0000256" key="8">
    <source>
        <dbReference type="ARBA" id="ARBA00023128"/>
    </source>
</evidence>
<dbReference type="InterPro" id="IPR023395">
    <property type="entry name" value="MCP_dom_sf"/>
</dbReference>
<evidence type="ECO:0000256" key="1">
    <source>
        <dbReference type="ARBA" id="ARBA00004448"/>
    </source>
</evidence>
<evidence type="ECO:0000256" key="12">
    <source>
        <dbReference type="SAM" id="Phobius"/>
    </source>
</evidence>
<evidence type="ECO:0000256" key="3">
    <source>
        <dbReference type="ARBA" id="ARBA00022448"/>
    </source>
</evidence>
<reference evidence="13 14" key="1">
    <citation type="journal article" date="2015" name="Genome Biol. Evol.">
        <title>Phylogenomic analyses indicate that early fungi evolved digesting cell walls of algal ancestors of land plants.</title>
        <authorList>
            <person name="Chang Y."/>
            <person name="Wang S."/>
            <person name="Sekimoto S."/>
            <person name="Aerts A.L."/>
            <person name="Choi C."/>
            <person name="Clum A."/>
            <person name="LaButti K.M."/>
            <person name="Lindquist E.A."/>
            <person name="Yee Ngan C."/>
            <person name="Ohm R.A."/>
            <person name="Salamov A.A."/>
            <person name="Grigoriev I.V."/>
            <person name="Spatafora J.W."/>
            <person name="Berbee M.L."/>
        </authorList>
    </citation>
    <scope>NUCLEOTIDE SEQUENCE [LARGE SCALE GENOMIC DNA]</scope>
    <source>
        <strain evidence="13 14">JEL478</strain>
    </source>
</reference>
<proteinExistence type="inferred from homology"/>
<dbReference type="Gene3D" id="1.50.40.10">
    <property type="entry name" value="Mitochondrial carrier domain"/>
    <property type="match status" value="2"/>
</dbReference>
<comment type="similarity">
    <text evidence="2 11">Belongs to the mitochondrial carrier (TC 2.A.29) family.</text>
</comment>
<feature type="transmembrane region" description="Helical" evidence="12">
    <location>
        <begin position="210"/>
        <end position="228"/>
    </location>
</feature>
<feature type="transmembrane region" description="Helical" evidence="12">
    <location>
        <begin position="169"/>
        <end position="190"/>
    </location>
</feature>
<dbReference type="AlphaFoldDB" id="A0A139AME4"/>
<dbReference type="GO" id="GO:0030170">
    <property type="term" value="F:pyridoxal phosphate binding"/>
    <property type="evidence" value="ECO:0007669"/>
    <property type="project" value="EnsemblFungi"/>
</dbReference>
<dbReference type="GO" id="GO:1990542">
    <property type="term" value="P:mitochondrial transmembrane transport"/>
    <property type="evidence" value="ECO:0007669"/>
    <property type="project" value="InterPro"/>
</dbReference>
<keyword evidence="7 12" id="KW-1133">Transmembrane helix</keyword>
<dbReference type="OMA" id="YWWGYES"/>
<evidence type="ECO:0000256" key="4">
    <source>
        <dbReference type="ARBA" id="ARBA00022692"/>
    </source>
</evidence>
<feature type="repeat" description="Solcar" evidence="10">
    <location>
        <begin position="38"/>
        <end position="197"/>
    </location>
</feature>
<dbReference type="Pfam" id="PF00153">
    <property type="entry name" value="Mito_carr"/>
    <property type="match status" value="3"/>
</dbReference>
<dbReference type="PANTHER" id="PTHR45760:SF2">
    <property type="entry name" value="FI19922P1-RELATED"/>
    <property type="match status" value="1"/>
</dbReference>
<feature type="transmembrane region" description="Helical" evidence="12">
    <location>
        <begin position="308"/>
        <end position="329"/>
    </location>
</feature>
<keyword evidence="14" id="KW-1185">Reference proteome</keyword>
<protein>
    <submittedName>
        <fullName evidence="13">Mitochondrial carrier</fullName>
    </submittedName>
</protein>
<evidence type="ECO:0000256" key="2">
    <source>
        <dbReference type="ARBA" id="ARBA00006375"/>
    </source>
</evidence>
<keyword evidence="8" id="KW-0496">Mitochondrion</keyword>
<dbReference type="GO" id="GO:0005743">
    <property type="term" value="C:mitochondrial inner membrane"/>
    <property type="evidence" value="ECO:0007669"/>
    <property type="project" value="UniProtKB-SubCell"/>
</dbReference>
<dbReference type="STRING" id="1344416.A0A139AME4"/>
<evidence type="ECO:0000256" key="7">
    <source>
        <dbReference type="ARBA" id="ARBA00022989"/>
    </source>
</evidence>
<keyword evidence="3 11" id="KW-0813">Transport</keyword>
<dbReference type="InterPro" id="IPR045315">
    <property type="entry name" value="Mtm1-like"/>
</dbReference>
<evidence type="ECO:0000256" key="11">
    <source>
        <dbReference type="RuleBase" id="RU000488"/>
    </source>
</evidence>
<dbReference type="GO" id="GO:0031921">
    <property type="term" value="P:pyridoxal phosphate transport"/>
    <property type="evidence" value="ECO:0007669"/>
    <property type="project" value="EnsemblFungi"/>
</dbReference>
<feature type="repeat" description="Solcar" evidence="10">
    <location>
        <begin position="309"/>
        <end position="395"/>
    </location>
</feature>
<evidence type="ECO:0000313" key="14">
    <source>
        <dbReference type="Proteomes" id="UP000070544"/>
    </source>
</evidence>
<evidence type="ECO:0000256" key="6">
    <source>
        <dbReference type="ARBA" id="ARBA00022792"/>
    </source>
</evidence>
<keyword evidence="6" id="KW-0999">Mitochondrion inner membrane</keyword>
<keyword evidence="5" id="KW-0677">Repeat</keyword>
<evidence type="ECO:0000313" key="13">
    <source>
        <dbReference type="EMBL" id="KXS17941.1"/>
    </source>
</evidence>
<dbReference type="SUPFAM" id="SSF103506">
    <property type="entry name" value="Mitochondrial carrier"/>
    <property type="match status" value="1"/>
</dbReference>
<evidence type="ECO:0000256" key="10">
    <source>
        <dbReference type="PROSITE-ProRule" id="PRU00282"/>
    </source>
</evidence>
<dbReference type="Proteomes" id="UP000070544">
    <property type="component" value="Unassembled WGS sequence"/>
</dbReference>
<dbReference type="GO" id="GO:0006879">
    <property type="term" value="P:intracellular iron ion homeostasis"/>
    <property type="evidence" value="ECO:0007669"/>
    <property type="project" value="EnsemblFungi"/>
</dbReference>
<dbReference type="EMBL" id="KQ965744">
    <property type="protein sequence ID" value="KXS17941.1"/>
    <property type="molecule type" value="Genomic_DNA"/>
</dbReference>
<dbReference type="OrthoDB" id="1747031at2759"/>
<feature type="repeat" description="Solcar" evidence="10">
    <location>
        <begin position="208"/>
        <end position="295"/>
    </location>
</feature>
<dbReference type="PROSITE" id="PS50920">
    <property type="entry name" value="SOLCAR"/>
    <property type="match status" value="3"/>
</dbReference>
<comment type="subcellular location">
    <subcellularLocation>
        <location evidence="1">Mitochondrion inner membrane</location>
        <topology evidence="1">Multi-pass membrane protein</topology>
    </subcellularLocation>
</comment>
<organism evidence="13 14">
    <name type="scientific">Gonapodya prolifera (strain JEL478)</name>
    <name type="common">Monoblepharis prolifera</name>
    <dbReference type="NCBI Taxonomy" id="1344416"/>
    <lineage>
        <taxon>Eukaryota</taxon>
        <taxon>Fungi</taxon>
        <taxon>Fungi incertae sedis</taxon>
        <taxon>Chytridiomycota</taxon>
        <taxon>Chytridiomycota incertae sedis</taxon>
        <taxon>Monoblepharidomycetes</taxon>
        <taxon>Monoblepharidales</taxon>
        <taxon>Gonapodyaceae</taxon>
        <taxon>Gonapodya</taxon>
    </lineage>
</organism>
<sequence length="406" mass="44325">MVMGQHVTASSILEYEGARWSEVDSPSEPLPQPQFAEPTPSQRVVSALGGAFLTSLVVTPFDVVKNRLQAGSTVVGSGGTPVRVPYEPITECCREVFVGIHDPVQCSHQPAIPQSRLRVGNFPRILMTGQAVAAGCALEAGAAGSTEAVINGTWDGMIKIARYEGLSSLWSGLSPTLVMQVPATVVYYVGYESLRDTLLLRFHNYPNIEFYAPLFAGIMARTVAAFAISPIELIRTRMQSVAGNEKQFNNVLQGVRNMMRAQGASSLWRGMAATLWRDVPFSGIYWSGYETLRDRLKRRYPAWNETAVGFYSISFISGAAAGMVAATVTTPFDVAKTRKQITDSHGAHMKMMNLMRTIVQDEGWRGLTTGLTARIAKVAPACAIMISSYEAGKFFFRQRNAEIGHP</sequence>
<accession>A0A139AME4</accession>
<dbReference type="InterPro" id="IPR018108">
    <property type="entry name" value="MCP_transmembrane"/>
</dbReference>
<name>A0A139AME4_GONPJ</name>
<gene>
    <name evidence="13" type="ORF">M427DRAFT_121587</name>
</gene>